<dbReference type="GO" id="GO:0005524">
    <property type="term" value="F:ATP binding"/>
    <property type="evidence" value="ECO:0007669"/>
    <property type="project" value="InterPro"/>
</dbReference>
<evidence type="ECO:0000313" key="3">
    <source>
        <dbReference type="EMBL" id="MBU2690831.1"/>
    </source>
</evidence>
<dbReference type="InterPro" id="IPR003593">
    <property type="entry name" value="AAA+_ATPase"/>
</dbReference>
<sequence>MYSNMELAHLTGIPLGRVSGLCNLLVNKGILIFDEASVQYSLSPDPKTRQILEILREQLQDPAQSIEIRSKIEDILALGKPLALSRLIHEDTFRDIGVPGLNKILGRDDPQMIFNKDFSLIAEDGLPRGHCYLVKGAPGTGKTTLGIQIALRHANRRARFLTFEEDVTQLLHDMKPYIASNEDVKSEKVPIGWNRHDLKNIIRPLRKIRAPLVWKDPEAVIDELTALLDRELPKLIIVDSISRFRDLADKERARHVLRRFIRILKARRITAIFLGEDRGEENAFEDYEVDGILELEWIGDIIYLTVAKLRGQRSFRGPHSAKLISAEEIKMQPPFLISRGNHNNHGPHLTVGFNVFPDISVYTEQLNNEEEKEVPLKTIDTDCNGNQKRNILEMVVISSGTEGLDKLLPVRVPKGGPDSSRDKKSNTRQAKATLNHPENNSPDIGKSFGFKRGEIVLLVGSAGSGKTLLGLNFLISRPDTKNIVNKINEGKGDINHKSIWLNLEGNIDTLRFAVAGFEGQIGETLNNALHGATNSGSLGPCIIRHYTPLNLDLNRLIYELEILTNQDDYKIDRLVIDSVTELERSSAKGQPDIKTFLSGLIAYLRVKNITTVFISRSDTFFRSIDKIEEQVSSLVDLILCIRNFDIHNEIHRGIYVQKARGRVHTSKIMRMTIDARSGISIDDSGWDHENLLAGDTRSIQRPEIFFKLFYENKAEENVNSAIIKDFRYNRYPGGEPKFTLVRKPSIYTEFWSFRGQYSAGHANTRVLSIADYVLSAFRDADRLDGLKNYVKGDLIYRIKGQDHLRRLYLPPTGQEAPQKVSTSNTHNPDESLLIDAIPCYRDCGFMAYKNPTFSDNNHNCSTNIRDSIQELITLQSNMDEVCTEIHAQKKASWYNTSYSPATLKYYTWPKLLKWIKSFNRCLKEIEGEHDESDKTIAFAFPPLDHHSEFVAFFMELLWSFGGDIFEIQINNVFHKTNFREKFRNKIRDTIIIDLIDYYANKCEAAFKRPDCNANGSDNNRWKSQLLETFTKILQNEGDDSKCNNMDVLNDLKSKFKEYGFLDRGIEFKDVCHWIATFVESIRDKEEEDGVLDWEKLANARVLKLNDPPFVESLTLILQLIVDAGVKNPCGGDFRDRAVLARYWYSLLPKRGVRRGLRQRDKNYHILPLPLAPIDMSPTVKEIGTIYRSVTCVTYWFLAMLKGALSPEIGGNFIESMSSPDYYNHRLRENTGIPILDWELEKEEYVRLDPEAYNVTRGIIDTGMRYEATLENISKHIFMLMNKRDAQSSPENSPVENPMQNSEQSDNDESKSYMHKVLDNDPACLPRELREAFSNKSEKKHKKSTTNILNSRKYFAKARQTRIAFYQIEQALHHELRQFLDTSNLESIKAKNENAIEKESPHKSKLEEKKRAFEGCISNQKKDNSEGRDSGEVARHWILDGIVKETSDNFRLHIIFELIIYFYRWDRDKSITSPYIGGD</sequence>
<dbReference type="EMBL" id="JAHJDP010000038">
    <property type="protein sequence ID" value="MBU2690831.1"/>
    <property type="molecule type" value="Genomic_DNA"/>
</dbReference>
<gene>
    <name evidence="3" type="ORF">KJ970_07860</name>
</gene>
<dbReference type="PANTHER" id="PTHR42926:SF1">
    <property type="entry name" value="CIRCADIAN CLOCK OSCILLATOR PROTEIN KAIC 1"/>
    <property type="match status" value="1"/>
</dbReference>
<dbReference type="SMART" id="SM00382">
    <property type="entry name" value="AAA"/>
    <property type="match status" value="2"/>
</dbReference>
<dbReference type="Proteomes" id="UP000777784">
    <property type="component" value="Unassembled WGS sequence"/>
</dbReference>
<dbReference type="InterPro" id="IPR014774">
    <property type="entry name" value="KaiC-like_dom"/>
</dbReference>
<comment type="caution">
    <text evidence="3">The sequence shown here is derived from an EMBL/GenBank/DDBJ whole genome shotgun (WGS) entry which is preliminary data.</text>
</comment>
<dbReference type="InterPro" id="IPR027417">
    <property type="entry name" value="P-loop_NTPase"/>
</dbReference>
<protein>
    <submittedName>
        <fullName evidence="3">AAA family ATPase</fullName>
    </submittedName>
</protein>
<feature type="compositionally biased region" description="Polar residues" evidence="1">
    <location>
        <begin position="427"/>
        <end position="442"/>
    </location>
</feature>
<name>A0A948RUL4_UNCEI</name>
<reference evidence="3" key="1">
    <citation type="submission" date="2021-05" db="EMBL/GenBank/DDBJ databases">
        <title>Energy efficiency and biological interactions define the core microbiome of deep oligotrophic groundwater.</title>
        <authorList>
            <person name="Mehrshad M."/>
            <person name="Lopez-Fernandez M."/>
            <person name="Bell E."/>
            <person name="Bernier-Latmani R."/>
            <person name="Bertilsson S."/>
            <person name="Dopson M."/>
        </authorList>
    </citation>
    <scope>NUCLEOTIDE SEQUENCE</scope>
    <source>
        <strain evidence="3">Modern_marine.mb.64</strain>
    </source>
</reference>
<feature type="compositionally biased region" description="Polar residues" evidence="1">
    <location>
        <begin position="1286"/>
        <end position="1303"/>
    </location>
</feature>
<evidence type="ECO:0000313" key="4">
    <source>
        <dbReference type="Proteomes" id="UP000777784"/>
    </source>
</evidence>
<dbReference type="SUPFAM" id="SSF52540">
    <property type="entry name" value="P-loop containing nucleoside triphosphate hydrolases"/>
    <property type="match status" value="2"/>
</dbReference>
<feature type="region of interest" description="Disordered" evidence="1">
    <location>
        <begin position="1284"/>
        <end position="1310"/>
    </location>
</feature>
<organism evidence="3 4">
    <name type="scientific">Eiseniibacteriota bacterium</name>
    <dbReference type="NCBI Taxonomy" id="2212470"/>
    <lineage>
        <taxon>Bacteria</taxon>
        <taxon>Candidatus Eiseniibacteriota</taxon>
    </lineage>
</organism>
<evidence type="ECO:0000256" key="1">
    <source>
        <dbReference type="SAM" id="MobiDB-lite"/>
    </source>
</evidence>
<dbReference type="Gene3D" id="3.40.50.300">
    <property type="entry name" value="P-loop containing nucleotide triphosphate hydrolases"/>
    <property type="match status" value="2"/>
</dbReference>
<dbReference type="PANTHER" id="PTHR42926">
    <property type="match status" value="1"/>
</dbReference>
<dbReference type="Pfam" id="PF06745">
    <property type="entry name" value="ATPase"/>
    <property type="match status" value="2"/>
</dbReference>
<feature type="domain" description="KaiC" evidence="2">
    <location>
        <begin position="430"/>
        <end position="695"/>
    </location>
</feature>
<dbReference type="PROSITE" id="PS51146">
    <property type="entry name" value="KAIC"/>
    <property type="match status" value="1"/>
</dbReference>
<dbReference type="InterPro" id="IPR051347">
    <property type="entry name" value="Circadian_clock_KaiC-rel"/>
</dbReference>
<dbReference type="InterPro" id="IPR010624">
    <property type="entry name" value="KaiC_dom"/>
</dbReference>
<accession>A0A948RUL4</accession>
<evidence type="ECO:0000259" key="2">
    <source>
        <dbReference type="PROSITE" id="PS51146"/>
    </source>
</evidence>
<feature type="region of interest" description="Disordered" evidence="1">
    <location>
        <begin position="407"/>
        <end position="444"/>
    </location>
</feature>
<proteinExistence type="predicted"/>